<keyword evidence="2 5" id="KW-0812">Transmembrane</keyword>
<feature type="transmembrane region" description="Helical" evidence="5">
    <location>
        <begin position="283"/>
        <end position="306"/>
    </location>
</feature>
<protein>
    <submittedName>
        <fullName evidence="7">MFS transporter</fullName>
    </submittedName>
</protein>
<sequence length="525" mass="53291">MSPDSHSRTPRVLSLPMTDGVRLATPRGRALLAATALGSGMAFLDSTVVNVALPTIGRELDASLAALQWTVNAYTLTLAALILLGGSLGDRLGRRRIYLLGVVWFTVASVLCAVAPTAEVLIAARALQGIGGALLTPGALAILQTTMHPDDRPRAIGVWAGLTGVAGVIGPLLGGWLLEFDWRWVFAINVPLAAVTVWLIVVTAPESRDEEAGGRFDVAGAVLGAAALGASTYALISWPDSGASVLNVTMAVLSVAAAVAFLHRERAAEHPMVPLSLFSDRTFSGINLMTLAVYAGLSGVMFFLVLQLQLSLGWTPLEAGIATIPTTILMLLFSGRSADLAKRFGVRPPLVTGSLIGAVGVVLLAAVGDGDSYLVDVLPGVTLLGIGLTTLVPTLTATVMASAPQHLAGVASGVNNGVARAAGLLAVAALPAIAGLSGAAYEDPELLTDAYRIAVGVCAGLLAAGAVAAMTLRPRVLTEPTATAPAAAQPEPEPGLAPVSAQAIRPPAAVPAPCSAPGLPPAHGC</sequence>
<dbReference type="Gene3D" id="1.20.1720.10">
    <property type="entry name" value="Multidrug resistance protein D"/>
    <property type="match status" value="1"/>
</dbReference>
<name>A0A4R5AD88_9ACTN</name>
<evidence type="ECO:0000313" key="7">
    <source>
        <dbReference type="EMBL" id="TDD70393.1"/>
    </source>
</evidence>
<feature type="transmembrane region" description="Helical" evidence="5">
    <location>
        <begin position="312"/>
        <end position="333"/>
    </location>
</feature>
<evidence type="ECO:0000256" key="2">
    <source>
        <dbReference type="ARBA" id="ARBA00022692"/>
    </source>
</evidence>
<dbReference type="GO" id="GO:0005886">
    <property type="term" value="C:plasma membrane"/>
    <property type="evidence" value="ECO:0007669"/>
    <property type="project" value="UniProtKB-SubCell"/>
</dbReference>
<keyword evidence="8" id="KW-1185">Reference proteome</keyword>
<dbReference type="InterPro" id="IPR036259">
    <property type="entry name" value="MFS_trans_sf"/>
</dbReference>
<feature type="transmembrane region" description="Helical" evidence="5">
    <location>
        <begin position="155"/>
        <end position="178"/>
    </location>
</feature>
<dbReference type="Gene3D" id="1.20.1250.20">
    <property type="entry name" value="MFS general substrate transporter like domains"/>
    <property type="match status" value="1"/>
</dbReference>
<accession>A0A4R5AD88</accession>
<feature type="transmembrane region" description="Helical" evidence="5">
    <location>
        <begin position="184"/>
        <end position="204"/>
    </location>
</feature>
<comment type="caution">
    <text evidence="7">The sequence shown here is derived from an EMBL/GenBank/DDBJ whole genome shotgun (WGS) entry which is preliminary data.</text>
</comment>
<feature type="transmembrane region" description="Helical" evidence="5">
    <location>
        <begin position="65"/>
        <end position="85"/>
    </location>
</feature>
<dbReference type="InterPro" id="IPR011701">
    <property type="entry name" value="MFS"/>
</dbReference>
<dbReference type="AlphaFoldDB" id="A0A4R5AD88"/>
<proteinExistence type="predicted"/>
<feature type="transmembrane region" description="Helical" evidence="5">
    <location>
        <begin position="422"/>
        <end position="441"/>
    </location>
</feature>
<keyword evidence="4 5" id="KW-0472">Membrane</keyword>
<evidence type="ECO:0000256" key="4">
    <source>
        <dbReference type="ARBA" id="ARBA00023136"/>
    </source>
</evidence>
<dbReference type="EMBL" id="SMLB01000009">
    <property type="protein sequence ID" value="TDD70393.1"/>
    <property type="molecule type" value="Genomic_DNA"/>
</dbReference>
<dbReference type="PANTHER" id="PTHR42718">
    <property type="entry name" value="MAJOR FACILITATOR SUPERFAMILY MULTIDRUG TRANSPORTER MFSC"/>
    <property type="match status" value="1"/>
</dbReference>
<evidence type="ECO:0000256" key="1">
    <source>
        <dbReference type="ARBA" id="ARBA00004651"/>
    </source>
</evidence>
<dbReference type="GO" id="GO:0022857">
    <property type="term" value="F:transmembrane transporter activity"/>
    <property type="evidence" value="ECO:0007669"/>
    <property type="project" value="InterPro"/>
</dbReference>
<dbReference type="CDD" id="cd17321">
    <property type="entry name" value="MFS_MMR_MDR_like"/>
    <property type="match status" value="1"/>
</dbReference>
<gene>
    <name evidence="7" type="ORF">E1262_09080</name>
</gene>
<feature type="transmembrane region" description="Helical" evidence="5">
    <location>
        <begin position="30"/>
        <end position="53"/>
    </location>
</feature>
<dbReference type="Proteomes" id="UP000295217">
    <property type="component" value="Unassembled WGS sequence"/>
</dbReference>
<organism evidence="7 8">
    <name type="scientific">Jiangella aurantiaca</name>
    <dbReference type="NCBI Taxonomy" id="2530373"/>
    <lineage>
        <taxon>Bacteria</taxon>
        <taxon>Bacillati</taxon>
        <taxon>Actinomycetota</taxon>
        <taxon>Actinomycetes</taxon>
        <taxon>Jiangellales</taxon>
        <taxon>Jiangellaceae</taxon>
        <taxon>Jiangella</taxon>
    </lineage>
</organism>
<dbReference type="PANTHER" id="PTHR42718:SF42">
    <property type="entry name" value="EXPORT PROTEIN"/>
    <property type="match status" value="1"/>
</dbReference>
<dbReference type="PROSITE" id="PS50850">
    <property type="entry name" value="MFS"/>
    <property type="match status" value="1"/>
</dbReference>
<keyword evidence="3 5" id="KW-1133">Transmembrane helix</keyword>
<evidence type="ECO:0000256" key="3">
    <source>
        <dbReference type="ARBA" id="ARBA00022989"/>
    </source>
</evidence>
<reference evidence="7 8" key="1">
    <citation type="submission" date="2019-02" db="EMBL/GenBank/DDBJ databases">
        <title>Draft genome sequences of novel Actinobacteria.</title>
        <authorList>
            <person name="Sahin N."/>
            <person name="Ay H."/>
            <person name="Saygin H."/>
        </authorList>
    </citation>
    <scope>NUCLEOTIDE SEQUENCE [LARGE SCALE GENOMIC DNA]</scope>
    <source>
        <strain evidence="7 8">8K307</strain>
    </source>
</reference>
<feature type="transmembrane region" description="Helical" evidence="5">
    <location>
        <begin position="97"/>
        <end position="116"/>
    </location>
</feature>
<feature type="transmembrane region" description="Helical" evidence="5">
    <location>
        <begin position="242"/>
        <end position="262"/>
    </location>
</feature>
<feature type="transmembrane region" description="Helical" evidence="5">
    <location>
        <begin position="453"/>
        <end position="472"/>
    </location>
</feature>
<evidence type="ECO:0000256" key="5">
    <source>
        <dbReference type="SAM" id="Phobius"/>
    </source>
</evidence>
<feature type="transmembrane region" description="Helical" evidence="5">
    <location>
        <begin position="122"/>
        <end position="143"/>
    </location>
</feature>
<feature type="transmembrane region" description="Helical" evidence="5">
    <location>
        <begin position="216"/>
        <end position="236"/>
    </location>
</feature>
<dbReference type="OrthoDB" id="7375466at2"/>
<evidence type="ECO:0000259" key="6">
    <source>
        <dbReference type="PROSITE" id="PS50850"/>
    </source>
</evidence>
<dbReference type="Pfam" id="PF07690">
    <property type="entry name" value="MFS_1"/>
    <property type="match status" value="1"/>
</dbReference>
<feature type="transmembrane region" description="Helical" evidence="5">
    <location>
        <begin position="380"/>
        <end position="401"/>
    </location>
</feature>
<feature type="domain" description="Major facilitator superfamily (MFS) profile" evidence="6">
    <location>
        <begin position="31"/>
        <end position="477"/>
    </location>
</feature>
<evidence type="ECO:0000313" key="8">
    <source>
        <dbReference type="Proteomes" id="UP000295217"/>
    </source>
</evidence>
<feature type="transmembrane region" description="Helical" evidence="5">
    <location>
        <begin position="345"/>
        <end position="368"/>
    </location>
</feature>
<dbReference type="InterPro" id="IPR020846">
    <property type="entry name" value="MFS_dom"/>
</dbReference>
<comment type="subcellular location">
    <subcellularLocation>
        <location evidence="1">Cell membrane</location>
        <topology evidence="1">Multi-pass membrane protein</topology>
    </subcellularLocation>
</comment>
<dbReference type="SUPFAM" id="SSF103473">
    <property type="entry name" value="MFS general substrate transporter"/>
    <property type="match status" value="1"/>
</dbReference>